<feature type="chain" id="PRO_5016052520" description="Sialidase domain-containing protein" evidence="1">
    <location>
        <begin position="29"/>
        <end position="405"/>
    </location>
</feature>
<keyword evidence="1" id="KW-0732">Signal</keyword>
<dbReference type="InterPro" id="IPR011040">
    <property type="entry name" value="Sialidase"/>
</dbReference>
<accession>A0A2U8E2Y2</accession>
<feature type="domain" description="Sialidase" evidence="2">
    <location>
        <begin position="153"/>
        <end position="363"/>
    </location>
</feature>
<evidence type="ECO:0000256" key="1">
    <source>
        <dbReference type="SAM" id="SignalP"/>
    </source>
</evidence>
<evidence type="ECO:0000313" key="3">
    <source>
        <dbReference type="EMBL" id="AWI09238.1"/>
    </source>
</evidence>
<evidence type="ECO:0000313" key="4">
    <source>
        <dbReference type="Proteomes" id="UP000244896"/>
    </source>
</evidence>
<dbReference type="PANTHER" id="PTHR43752:SF2">
    <property type="entry name" value="BNR_ASP-BOX REPEAT FAMILY PROTEIN"/>
    <property type="match status" value="1"/>
</dbReference>
<dbReference type="Gene3D" id="2.120.10.10">
    <property type="match status" value="1"/>
</dbReference>
<organism evidence="3 4">
    <name type="scientific">Ereboglobus luteus</name>
    <dbReference type="NCBI Taxonomy" id="1796921"/>
    <lineage>
        <taxon>Bacteria</taxon>
        <taxon>Pseudomonadati</taxon>
        <taxon>Verrucomicrobiota</taxon>
        <taxon>Opitutia</taxon>
        <taxon>Opitutales</taxon>
        <taxon>Opitutaceae</taxon>
        <taxon>Ereboglobus</taxon>
    </lineage>
</organism>
<sequence length="405" mass="44347">MQTTRTMYLIKPSMLLLCLALCSTLSHALADAASVAPNPKQPATWLIPGNGFEPFPASSIGFGETSCIGLPDGRILTARGGYIAVSTDGMKTFPVENNIPFVKSRAEPVRGARLAISSSGAWLVLWRTAHTPGKLAEFWDKSTHNYVPHLTGGQLMVARSVDSGKTWSEPLRISDSRYTNGHPPRKILQTKSGVLLIPAQYRTPNPGRHTVSILRSTDDGVSWSAPAPAFDLPNSNGNHDGVVEPTLIQLKDGTVWFLTRTNLGALWESRSTDDGLTWSPLRPTRIYASSSPPTLERLSDGRLVLVWNPWKDTEGNPPQTRGGADTTDYSLAVASWHRRELHLATSSDEGKTWSEPLVVARHPRKSGVFKGGWISYVTLFEHDSHLYLFAQMGGLNARIPLNKLP</sequence>
<evidence type="ECO:0000259" key="2">
    <source>
        <dbReference type="Pfam" id="PF13088"/>
    </source>
</evidence>
<dbReference type="KEGG" id="elut:CKA38_08295"/>
<dbReference type="InterPro" id="IPR036278">
    <property type="entry name" value="Sialidase_sf"/>
</dbReference>
<proteinExistence type="predicted"/>
<keyword evidence="4" id="KW-1185">Reference proteome</keyword>
<dbReference type="Pfam" id="PF13088">
    <property type="entry name" value="BNR_2"/>
    <property type="match status" value="1"/>
</dbReference>
<reference evidence="3 4" key="1">
    <citation type="journal article" date="2018" name="Syst. Appl. Microbiol.">
        <title>Ereboglobus luteus gen. nov. sp. nov. from cockroach guts, and new insights into the oxygen relationship of the genera Opitutus and Didymococcus (Verrucomicrobia: Opitutaceae).</title>
        <authorList>
            <person name="Tegtmeier D."/>
            <person name="Belitz A."/>
            <person name="Radek R."/>
            <person name="Heimerl T."/>
            <person name="Brune A."/>
        </authorList>
    </citation>
    <scope>NUCLEOTIDE SEQUENCE [LARGE SCALE GENOMIC DNA]</scope>
    <source>
        <strain evidence="3 4">Ho45</strain>
    </source>
</reference>
<dbReference type="OrthoDB" id="41724at2"/>
<name>A0A2U8E2Y2_9BACT</name>
<dbReference type="PANTHER" id="PTHR43752">
    <property type="entry name" value="BNR/ASP-BOX REPEAT FAMILY PROTEIN"/>
    <property type="match status" value="1"/>
</dbReference>
<dbReference type="CDD" id="cd15482">
    <property type="entry name" value="Sialidase_non-viral"/>
    <property type="match status" value="1"/>
</dbReference>
<feature type="signal peptide" evidence="1">
    <location>
        <begin position="1"/>
        <end position="28"/>
    </location>
</feature>
<dbReference type="Proteomes" id="UP000244896">
    <property type="component" value="Chromosome"/>
</dbReference>
<dbReference type="EMBL" id="CP023004">
    <property type="protein sequence ID" value="AWI09238.1"/>
    <property type="molecule type" value="Genomic_DNA"/>
</dbReference>
<dbReference type="SUPFAM" id="SSF110296">
    <property type="entry name" value="Oligoxyloglucan reducing end-specific cellobiohydrolase"/>
    <property type="match status" value="1"/>
</dbReference>
<protein>
    <recommendedName>
        <fullName evidence="2">Sialidase domain-containing protein</fullName>
    </recommendedName>
</protein>
<dbReference type="AlphaFoldDB" id="A0A2U8E2Y2"/>
<dbReference type="SUPFAM" id="SSF50939">
    <property type="entry name" value="Sialidases"/>
    <property type="match status" value="1"/>
</dbReference>
<gene>
    <name evidence="3" type="ORF">CKA38_08295</name>
</gene>